<dbReference type="Pfam" id="PF00171">
    <property type="entry name" value="Aldedh"/>
    <property type="match status" value="1"/>
</dbReference>
<dbReference type="PANTHER" id="PTHR43217:SF2">
    <property type="entry name" value="SUCCINATE-SEMIALDEHYDE DEHYDROGENASE [NADP(+)]"/>
    <property type="match status" value="1"/>
</dbReference>
<comment type="caution">
    <text evidence="5">The sequence shown here is derived from an EMBL/GenBank/DDBJ whole genome shotgun (WGS) entry which is preliminary data.</text>
</comment>
<dbReference type="FunFam" id="3.40.309.10:FF:000009">
    <property type="entry name" value="Aldehyde dehydrogenase A"/>
    <property type="match status" value="1"/>
</dbReference>
<name>A0A941I034_9MICO</name>
<dbReference type="InterPro" id="IPR044148">
    <property type="entry name" value="ALDH_GabD1-like"/>
</dbReference>
<dbReference type="RefSeq" id="WP_211601947.1">
    <property type="nucleotide sequence ID" value="NZ_JAGSNF010000006.1"/>
</dbReference>
<keyword evidence="3" id="KW-0560">Oxidoreductase</keyword>
<dbReference type="SUPFAM" id="SSF53720">
    <property type="entry name" value="ALDH-like"/>
    <property type="match status" value="1"/>
</dbReference>
<dbReference type="PANTHER" id="PTHR43217">
    <property type="entry name" value="SUCCINATE SEMIALDEHYDE DEHYDROGENASE [NAD(P)+] SAD"/>
    <property type="match status" value="1"/>
</dbReference>
<gene>
    <name evidence="5" type="ORF">KC207_05650</name>
</gene>
<evidence type="ECO:0000259" key="4">
    <source>
        <dbReference type="Pfam" id="PF00171"/>
    </source>
</evidence>
<keyword evidence="6" id="KW-1185">Reference proteome</keyword>
<proteinExistence type="inferred from homology"/>
<dbReference type="InterPro" id="IPR016162">
    <property type="entry name" value="Ald_DH_N"/>
</dbReference>
<dbReference type="Gene3D" id="3.40.605.10">
    <property type="entry name" value="Aldehyde Dehydrogenase, Chain A, domain 1"/>
    <property type="match status" value="1"/>
</dbReference>
<comment type="similarity">
    <text evidence="1">Belongs to the aldehyde dehydrogenase family.</text>
</comment>
<keyword evidence="2" id="KW-0521">NADP</keyword>
<evidence type="ECO:0000313" key="5">
    <source>
        <dbReference type="EMBL" id="MBR7742774.1"/>
    </source>
</evidence>
<dbReference type="InterPro" id="IPR047110">
    <property type="entry name" value="GABD/Sad-like"/>
</dbReference>
<protein>
    <submittedName>
        <fullName evidence="5">NAD-dependent succinate-semialdehyde dehydrogenase</fullName>
    </submittedName>
</protein>
<dbReference type="EMBL" id="JAGSNF010000006">
    <property type="protein sequence ID" value="MBR7742774.1"/>
    <property type="molecule type" value="Genomic_DNA"/>
</dbReference>
<dbReference type="FunFam" id="3.40.605.10:FF:000012">
    <property type="entry name" value="NAD-dependent succinate-semialdehyde dehydrogenase"/>
    <property type="match status" value="1"/>
</dbReference>
<reference evidence="5" key="1">
    <citation type="submission" date="2021-04" db="EMBL/GenBank/DDBJ databases">
        <title>Phycicoccus avicenniae sp. nov., a novel endophytic actinomycetes isolated from branch of Avicennia mariana.</title>
        <authorList>
            <person name="Tuo L."/>
        </authorList>
    </citation>
    <scope>NUCLEOTIDE SEQUENCE</scope>
    <source>
        <strain evidence="5">BSK3Z-2</strain>
    </source>
</reference>
<dbReference type="GO" id="GO:0004030">
    <property type="term" value="F:aldehyde dehydrogenase [NAD(P)+] activity"/>
    <property type="evidence" value="ECO:0007669"/>
    <property type="project" value="InterPro"/>
</dbReference>
<accession>A0A941I034</accession>
<organism evidence="5 6">
    <name type="scientific">Phycicoccus avicenniae</name>
    <dbReference type="NCBI Taxonomy" id="2828860"/>
    <lineage>
        <taxon>Bacteria</taxon>
        <taxon>Bacillati</taxon>
        <taxon>Actinomycetota</taxon>
        <taxon>Actinomycetes</taxon>
        <taxon>Micrococcales</taxon>
        <taxon>Intrasporangiaceae</taxon>
        <taxon>Phycicoccus</taxon>
    </lineage>
</organism>
<evidence type="ECO:0000256" key="1">
    <source>
        <dbReference type="ARBA" id="ARBA00009986"/>
    </source>
</evidence>
<feature type="domain" description="Aldehyde dehydrogenase" evidence="4">
    <location>
        <begin position="4"/>
        <end position="454"/>
    </location>
</feature>
<dbReference type="AlphaFoldDB" id="A0A941I034"/>
<evidence type="ECO:0000256" key="2">
    <source>
        <dbReference type="ARBA" id="ARBA00022857"/>
    </source>
</evidence>
<dbReference type="CDD" id="cd07100">
    <property type="entry name" value="ALDH_SSADH1_GabD1"/>
    <property type="match status" value="1"/>
</dbReference>
<evidence type="ECO:0000313" key="6">
    <source>
        <dbReference type="Proteomes" id="UP000677016"/>
    </source>
</evidence>
<sequence length="459" mass="48459">MTSYRVVDPSTNEQLAEYPEASDDDLERTLAAAHAASARWREVPVEERAAVLARAAGLVRERRPDLAATITREMGKRSKEAAGELSLVADILDYYAQDGPAMLADEEFAPRHGGRAVLRHEPIGVLLGVMPWNFPHYQAVRLAASNLLAGNTVVVKPAPQCPESARDAETLWRDAGLPDGAYTALLATDDQVATAVADPRVAGVSVTGSERAGSAVAAEAGRHLKKVVLELGGSDPFIVLDDVDLDRTVKHAVMARTQNSGQACNAGKRFLVVDAVHDAFVERFAAALASLEPGDPSDPATTLAPLSSERAAQGLTAQVQDALDKGATALVGGSERPDRPGAYVTPTLLAGVTPGMRAHDEELFGPVAVVHRVADADEAVARANDSRFGLGGAVFGADPEQVEDVVRRLETGMVWVNAMQGSMADLPFGGVKRSGTGRELGRLGIREFVNTKLVYTPGG</sequence>
<dbReference type="InterPro" id="IPR016161">
    <property type="entry name" value="Ald_DH/histidinol_DH"/>
</dbReference>
<dbReference type="InterPro" id="IPR015590">
    <property type="entry name" value="Aldehyde_DH_dom"/>
</dbReference>
<dbReference type="Proteomes" id="UP000677016">
    <property type="component" value="Unassembled WGS sequence"/>
</dbReference>
<dbReference type="GO" id="GO:0004777">
    <property type="term" value="F:succinate-semialdehyde dehydrogenase (NAD+) activity"/>
    <property type="evidence" value="ECO:0007669"/>
    <property type="project" value="TreeGrafter"/>
</dbReference>
<evidence type="ECO:0000256" key="3">
    <source>
        <dbReference type="ARBA" id="ARBA00023002"/>
    </source>
</evidence>
<dbReference type="Gene3D" id="3.40.309.10">
    <property type="entry name" value="Aldehyde Dehydrogenase, Chain A, domain 2"/>
    <property type="match status" value="1"/>
</dbReference>
<dbReference type="InterPro" id="IPR016163">
    <property type="entry name" value="Ald_DH_C"/>
</dbReference>